<keyword evidence="4" id="KW-1185">Reference proteome</keyword>
<dbReference type="InterPro" id="IPR054722">
    <property type="entry name" value="PolX-like_BBD"/>
</dbReference>
<dbReference type="AlphaFoldDB" id="A0A0C9UA42"/>
<gene>
    <name evidence="3" type="ORF">M422DRAFT_174414</name>
</gene>
<evidence type="ECO:0000259" key="2">
    <source>
        <dbReference type="Pfam" id="PF22936"/>
    </source>
</evidence>
<evidence type="ECO:0000256" key="1">
    <source>
        <dbReference type="SAM" id="MobiDB-lite"/>
    </source>
</evidence>
<dbReference type="HOGENOM" id="CLU_1636503_0_0_1"/>
<accession>A0A0C9UA42</accession>
<evidence type="ECO:0000313" key="3">
    <source>
        <dbReference type="EMBL" id="KIJ39983.1"/>
    </source>
</evidence>
<reference evidence="3 4" key="1">
    <citation type="submission" date="2014-06" db="EMBL/GenBank/DDBJ databases">
        <title>Evolutionary Origins and Diversification of the Mycorrhizal Mutualists.</title>
        <authorList>
            <consortium name="DOE Joint Genome Institute"/>
            <consortium name="Mycorrhizal Genomics Consortium"/>
            <person name="Kohler A."/>
            <person name="Kuo A."/>
            <person name="Nagy L.G."/>
            <person name="Floudas D."/>
            <person name="Copeland A."/>
            <person name="Barry K.W."/>
            <person name="Cichocki N."/>
            <person name="Veneault-Fourrey C."/>
            <person name="LaButti K."/>
            <person name="Lindquist E.A."/>
            <person name="Lipzen A."/>
            <person name="Lundell T."/>
            <person name="Morin E."/>
            <person name="Murat C."/>
            <person name="Riley R."/>
            <person name="Ohm R."/>
            <person name="Sun H."/>
            <person name="Tunlid A."/>
            <person name="Henrissat B."/>
            <person name="Grigoriev I.V."/>
            <person name="Hibbett D.S."/>
            <person name="Martin F."/>
        </authorList>
    </citation>
    <scope>NUCLEOTIDE SEQUENCE [LARGE SCALE GENOMIC DNA]</scope>
    <source>
        <strain evidence="3 4">SS14</strain>
    </source>
</reference>
<feature type="region of interest" description="Disordered" evidence="1">
    <location>
        <begin position="27"/>
        <end position="50"/>
    </location>
</feature>
<dbReference type="EMBL" id="KN837148">
    <property type="protein sequence ID" value="KIJ39983.1"/>
    <property type="molecule type" value="Genomic_DNA"/>
</dbReference>
<proteinExistence type="predicted"/>
<evidence type="ECO:0000313" key="4">
    <source>
        <dbReference type="Proteomes" id="UP000054279"/>
    </source>
</evidence>
<protein>
    <recommendedName>
        <fullName evidence="2">Retrovirus-related Pol polyprotein from transposon TNT 1-94-like beta-barrel domain-containing protein</fullName>
    </recommendedName>
</protein>
<dbReference type="Pfam" id="PF22936">
    <property type="entry name" value="Pol_BBD"/>
    <property type="match status" value="1"/>
</dbReference>
<sequence length="162" mass="18398">MCEFCQNPKHFHKQEDCYAYKHAQKEYRSKKDKKQGNKNNDQKANSSGEKAEFAGTVSALLLDSTSSSGLLLAFTGTDWVADTGATSHMTPHREWFHQYQPYMVPARLANGVTIKSAGVGTVIFKPKGTKVHSIGFYMYHNCRAIYSQFFILLRRRALQLQL</sequence>
<dbReference type="Proteomes" id="UP000054279">
    <property type="component" value="Unassembled WGS sequence"/>
</dbReference>
<dbReference type="OrthoDB" id="110542at2759"/>
<organism evidence="3 4">
    <name type="scientific">Sphaerobolus stellatus (strain SS14)</name>
    <dbReference type="NCBI Taxonomy" id="990650"/>
    <lineage>
        <taxon>Eukaryota</taxon>
        <taxon>Fungi</taxon>
        <taxon>Dikarya</taxon>
        <taxon>Basidiomycota</taxon>
        <taxon>Agaricomycotina</taxon>
        <taxon>Agaricomycetes</taxon>
        <taxon>Phallomycetidae</taxon>
        <taxon>Geastrales</taxon>
        <taxon>Sphaerobolaceae</taxon>
        <taxon>Sphaerobolus</taxon>
    </lineage>
</organism>
<feature type="domain" description="Retrovirus-related Pol polyprotein from transposon TNT 1-94-like beta-barrel" evidence="2">
    <location>
        <begin position="79"/>
        <end position="130"/>
    </location>
</feature>
<name>A0A0C9UA42_SPHS4</name>